<keyword evidence="3" id="KW-1185">Reference proteome</keyword>
<dbReference type="PANTHER" id="PTHR42663:SF6">
    <property type="entry name" value="HYDROLASE C777.06C-RELATED"/>
    <property type="match status" value="1"/>
</dbReference>
<dbReference type="Gene3D" id="3.60.15.10">
    <property type="entry name" value="Ribonuclease Z/Hydroxyacylglutathione hydrolase-like"/>
    <property type="match status" value="1"/>
</dbReference>
<evidence type="ECO:0000313" key="3">
    <source>
        <dbReference type="Proteomes" id="UP000281985"/>
    </source>
</evidence>
<dbReference type="InterPro" id="IPR001279">
    <property type="entry name" value="Metallo-B-lactamas"/>
</dbReference>
<dbReference type="SMART" id="SM00849">
    <property type="entry name" value="Lactamase_B"/>
    <property type="match status" value="1"/>
</dbReference>
<feature type="domain" description="Metallo-beta-lactamase" evidence="1">
    <location>
        <begin position="34"/>
        <end position="233"/>
    </location>
</feature>
<organism evidence="2 3">
    <name type="scientific">Dokdonia sinensis</name>
    <dbReference type="NCBI Taxonomy" id="2479847"/>
    <lineage>
        <taxon>Bacteria</taxon>
        <taxon>Pseudomonadati</taxon>
        <taxon>Bacteroidota</taxon>
        <taxon>Flavobacteriia</taxon>
        <taxon>Flavobacteriales</taxon>
        <taxon>Flavobacteriaceae</taxon>
        <taxon>Dokdonia</taxon>
    </lineage>
</organism>
<dbReference type="EMBL" id="REFV01000004">
    <property type="protein sequence ID" value="RMB61095.1"/>
    <property type="molecule type" value="Genomic_DNA"/>
</dbReference>
<accession>A0A3M0G806</accession>
<gene>
    <name evidence="2" type="ORF">EAX61_05375</name>
</gene>
<dbReference type="PANTHER" id="PTHR42663">
    <property type="entry name" value="HYDROLASE C777.06C-RELATED-RELATED"/>
    <property type="match status" value="1"/>
</dbReference>
<dbReference type="CDD" id="cd16279">
    <property type="entry name" value="metallo-hydrolase-like_MBL-fold"/>
    <property type="match status" value="1"/>
</dbReference>
<dbReference type="SUPFAM" id="SSF56281">
    <property type="entry name" value="Metallo-hydrolase/oxidoreductase"/>
    <property type="match status" value="1"/>
</dbReference>
<evidence type="ECO:0000259" key="1">
    <source>
        <dbReference type="SMART" id="SM00849"/>
    </source>
</evidence>
<keyword evidence="2" id="KW-0378">Hydrolase</keyword>
<dbReference type="Pfam" id="PF12706">
    <property type="entry name" value="Lactamase_B_2"/>
    <property type="match status" value="1"/>
</dbReference>
<protein>
    <submittedName>
        <fullName evidence="2">MBL fold metallo-hydrolase</fullName>
    </submittedName>
</protein>
<dbReference type="RefSeq" id="WP_121916829.1">
    <property type="nucleotide sequence ID" value="NZ_REFV01000004.1"/>
</dbReference>
<sequence>MKITFLGTGTSQGIPVIGSNHPVCHSDDPRDKRLRVSVLIQWKNNNYVIDCGPDFREQMLRTLSRKRNPPQPLPVLNGILFTHEHADHVAGLDDIRPFVFRQGDMPFYAHQRVLKTLRERFDYIFTTENRYPGAPSVKAIEVRNNISLKLSGVEVVPIEVFHGKLQVFGYRFDQIAYLTDVKTIAPAEIEKLKGLDILVINALRYEEHPTHLNVEEALELVSLIKPKRTYFTHISHIMGFHAEVEKQLPENVYLAYDGLTLTTDET</sequence>
<dbReference type="AlphaFoldDB" id="A0A3M0G806"/>
<dbReference type="InterPro" id="IPR036866">
    <property type="entry name" value="RibonucZ/Hydroxyglut_hydro"/>
</dbReference>
<comment type="caution">
    <text evidence="2">The sequence shown here is derived from an EMBL/GenBank/DDBJ whole genome shotgun (WGS) entry which is preliminary data.</text>
</comment>
<name>A0A3M0G806_9FLAO</name>
<reference evidence="2 3" key="1">
    <citation type="submission" date="2018-10" db="EMBL/GenBank/DDBJ databases">
        <title>Dokdonia luteus sp. nov., isolated from sea water.</title>
        <authorList>
            <person name="Zhou L.Y."/>
            <person name="Du Z.J."/>
        </authorList>
    </citation>
    <scope>NUCLEOTIDE SEQUENCE [LARGE SCALE GENOMIC DNA]</scope>
    <source>
        <strain evidence="2 3">SH27</strain>
    </source>
</reference>
<evidence type="ECO:0000313" key="2">
    <source>
        <dbReference type="EMBL" id="RMB61095.1"/>
    </source>
</evidence>
<dbReference type="OrthoDB" id="9781189at2"/>
<proteinExistence type="predicted"/>
<dbReference type="Proteomes" id="UP000281985">
    <property type="component" value="Unassembled WGS sequence"/>
</dbReference>
<dbReference type="GO" id="GO:0016787">
    <property type="term" value="F:hydrolase activity"/>
    <property type="evidence" value="ECO:0007669"/>
    <property type="project" value="UniProtKB-KW"/>
</dbReference>